<dbReference type="GO" id="GO:0006887">
    <property type="term" value="P:exocytosis"/>
    <property type="evidence" value="ECO:0007669"/>
    <property type="project" value="TreeGrafter"/>
</dbReference>
<dbReference type="Pfam" id="PF25555">
    <property type="entry name" value="RAB3A-like_C"/>
    <property type="match status" value="1"/>
</dbReference>
<proteinExistence type="predicted"/>
<keyword evidence="5" id="KW-1185">Reference proteome</keyword>
<dbReference type="GO" id="GO:0051286">
    <property type="term" value="C:cell tip"/>
    <property type="evidence" value="ECO:0007669"/>
    <property type="project" value="TreeGrafter"/>
</dbReference>
<feature type="coiled-coil region" evidence="2">
    <location>
        <begin position="87"/>
        <end position="241"/>
    </location>
</feature>
<feature type="domain" description="GDP/GTP exchange factor Sec2 N-terminal" evidence="3">
    <location>
        <begin position="98"/>
        <end position="238"/>
    </location>
</feature>
<comment type="caution">
    <text evidence="4">The sequence shown here is derived from an EMBL/GenBank/DDBJ whole genome shotgun (WGS) entry which is preliminary data.</text>
</comment>
<gene>
    <name evidence="4" type="ORF">G6F64_002463</name>
</gene>
<dbReference type="OrthoDB" id="5560525at2759"/>
<evidence type="ECO:0000313" key="5">
    <source>
        <dbReference type="Proteomes" id="UP000716291"/>
    </source>
</evidence>
<protein>
    <recommendedName>
        <fullName evidence="3">GDP/GTP exchange factor Sec2 N-terminal domain-containing protein</fullName>
    </recommendedName>
</protein>
<dbReference type="Pfam" id="PF06428">
    <property type="entry name" value="Sec2p"/>
    <property type="match status" value="1"/>
</dbReference>
<dbReference type="CDD" id="cd21044">
    <property type="entry name" value="Rab11BD_RAB3IP_like"/>
    <property type="match status" value="1"/>
</dbReference>
<dbReference type="GO" id="GO:0070319">
    <property type="term" value="C:Golgi to plasma membrane transport vesicle"/>
    <property type="evidence" value="ECO:0007669"/>
    <property type="project" value="TreeGrafter"/>
</dbReference>
<dbReference type="PANTHER" id="PTHR14430">
    <property type="entry name" value="RABIN3-RELATED"/>
    <property type="match status" value="1"/>
</dbReference>
<accession>A0A9P6XG50</accession>
<dbReference type="GO" id="GO:0005085">
    <property type="term" value="F:guanyl-nucleotide exchange factor activity"/>
    <property type="evidence" value="ECO:0007669"/>
    <property type="project" value="InterPro"/>
</dbReference>
<dbReference type="InterPro" id="IPR040351">
    <property type="entry name" value="RAB3IL/RAB3IP/Sec2"/>
</dbReference>
<dbReference type="Gene3D" id="6.10.140.910">
    <property type="match status" value="1"/>
</dbReference>
<name>A0A9P6XG50_RHIOR</name>
<evidence type="ECO:0000256" key="2">
    <source>
        <dbReference type="SAM" id="Coils"/>
    </source>
</evidence>
<dbReference type="InterPro" id="IPR009449">
    <property type="entry name" value="Sec2_N"/>
</dbReference>
<dbReference type="SUPFAM" id="SSF144284">
    <property type="entry name" value="Sec2 N-terminal region"/>
    <property type="match status" value="1"/>
</dbReference>
<sequence length="419" mass="49419">MTNDTNKRQSVTTKEIANIYSHLQNMMETTSLKQQRRLSNDSWLPITPAYSSSSLHKPTKPDCPCHHIIISNHSRYCALCDRRIPILDELHQENEKIQQALLDCQETLSAERKRFQRLEKNQVKIKKEQEETIKKVDEKSKGYISLQQDLKAIQEKLTTEKRVAEREKIDKMQVEGELEELSTRLFEEANKMVFSEKQEKHELQTELDHLKEELKGCRDKMEVKEMELKELKTKMASIDEHHVLSDGEEESDGDEKEALDGVLDPTAWALREFQDFVELSESVSIHKLHSTPFMKHSLMEDIEPCLRFGPQSRLGLKELYESMLLNTCFIEKVLDDVSDSHPIKCQACGQVKRKLPYRFRISMVDDWAYMDRYCRDRFVSVCEFYMFIRNIRQGHYNGHDILELFQESTRLKLQMFYSR</sequence>
<dbReference type="EMBL" id="JAANQT010000214">
    <property type="protein sequence ID" value="KAG1313161.1"/>
    <property type="molecule type" value="Genomic_DNA"/>
</dbReference>
<dbReference type="PANTHER" id="PTHR14430:SF0">
    <property type="entry name" value="SEC2P DOMAIN-CONTAINING PROTEIN"/>
    <property type="match status" value="1"/>
</dbReference>
<evidence type="ECO:0000256" key="1">
    <source>
        <dbReference type="ARBA" id="ARBA00023054"/>
    </source>
</evidence>
<reference evidence="4" key="1">
    <citation type="journal article" date="2020" name="Microb. Genom.">
        <title>Genetic diversity of clinical and environmental Mucorales isolates obtained from an investigation of mucormycosis cases among solid organ transplant recipients.</title>
        <authorList>
            <person name="Nguyen M.H."/>
            <person name="Kaul D."/>
            <person name="Muto C."/>
            <person name="Cheng S.J."/>
            <person name="Richter R.A."/>
            <person name="Bruno V.M."/>
            <person name="Liu G."/>
            <person name="Beyhan S."/>
            <person name="Sundermann A.J."/>
            <person name="Mounaud S."/>
            <person name="Pasculle A.W."/>
            <person name="Nierman W.C."/>
            <person name="Driscoll E."/>
            <person name="Cumbie R."/>
            <person name="Clancy C.J."/>
            <person name="Dupont C.L."/>
        </authorList>
    </citation>
    <scope>NUCLEOTIDE SEQUENCE</scope>
    <source>
        <strain evidence="4">GL11</strain>
    </source>
</reference>
<keyword evidence="1 2" id="KW-0175">Coiled coil</keyword>
<evidence type="ECO:0000313" key="4">
    <source>
        <dbReference type="EMBL" id="KAG1313161.1"/>
    </source>
</evidence>
<dbReference type="Proteomes" id="UP000716291">
    <property type="component" value="Unassembled WGS sequence"/>
</dbReference>
<dbReference type="AlphaFoldDB" id="A0A9P6XG50"/>
<organism evidence="4 5">
    <name type="scientific">Rhizopus oryzae</name>
    <name type="common">Mucormycosis agent</name>
    <name type="synonym">Rhizopus arrhizus var. delemar</name>
    <dbReference type="NCBI Taxonomy" id="64495"/>
    <lineage>
        <taxon>Eukaryota</taxon>
        <taxon>Fungi</taxon>
        <taxon>Fungi incertae sedis</taxon>
        <taxon>Mucoromycota</taxon>
        <taxon>Mucoromycotina</taxon>
        <taxon>Mucoromycetes</taxon>
        <taxon>Mucorales</taxon>
        <taxon>Mucorineae</taxon>
        <taxon>Rhizopodaceae</taxon>
        <taxon>Rhizopus</taxon>
    </lineage>
</organism>
<evidence type="ECO:0000259" key="3">
    <source>
        <dbReference type="Pfam" id="PF06428"/>
    </source>
</evidence>